<gene>
    <name evidence="2" type="ORF">Lboz_0748</name>
</gene>
<dbReference type="InterPro" id="IPR055354">
    <property type="entry name" value="DUF7507"/>
</dbReference>
<dbReference type="InterPro" id="IPR036709">
    <property type="entry name" value="Autotransporte_beta_dom_sf"/>
</dbReference>
<dbReference type="Gene3D" id="2.40.128.130">
    <property type="entry name" value="Autotransporter beta-domain"/>
    <property type="match status" value="1"/>
</dbReference>
<evidence type="ECO:0000259" key="1">
    <source>
        <dbReference type="SMART" id="SM00869"/>
    </source>
</evidence>
<proteinExistence type="predicted"/>
<dbReference type="RefSeq" id="WP_058458437.1">
    <property type="nucleotide sequence ID" value="NZ_CAAAIY010000011.1"/>
</dbReference>
<dbReference type="Pfam" id="PF25549">
    <property type="entry name" value="DUF7927"/>
    <property type="match status" value="1"/>
</dbReference>
<dbReference type="NCBIfam" id="TIGR01451">
    <property type="entry name" value="B_ant_repeat"/>
    <property type="match status" value="4"/>
</dbReference>
<dbReference type="Proteomes" id="UP000054695">
    <property type="component" value="Unassembled WGS sequence"/>
</dbReference>
<dbReference type="OrthoDB" id="28717at2"/>
<organism evidence="2 3">
    <name type="scientific">Legionella bozemanae</name>
    <name type="common">Fluoribacter bozemanae</name>
    <dbReference type="NCBI Taxonomy" id="447"/>
    <lineage>
        <taxon>Bacteria</taxon>
        <taxon>Pseudomonadati</taxon>
        <taxon>Pseudomonadota</taxon>
        <taxon>Gammaproteobacteria</taxon>
        <taxon>Legionellales</taxon>
        <taxon>Legionellaceae</taxon>
        <taxon>Legionella</taxon>
    </lineage>
</organism>
<dbReference type="InterPro" id="IPR047589">
    <property type="entry name" value="DUF11_rpt"/>
</dbReference>
<dbReference type="SMART" id="SM00869">
    <property type="entry name" value="Autotransporter"/>
    <property type="match status" value="1"/>
</dbReference>
<dbReference type="Pfam" id="PF03797">
    <property type="entry name" value="Autotransporter"/>
    <property type="match status" value="1"/>
</dbReference>
<sequence>MKKELMWFVIKFILLMSFVGSNVWAALEINKSADTTSAVPGQTVAYTIEITNTGPDSETNVVLEDDLAGVLDDATYNNNVSSSAGSCTFNALTINCSLGTLSAGAVVTATYSVTVNDPPSGDSTLINTATANSDGGTPISDEVTVPISVSPQFTFQKSATPSEITAAGQIITYSFAVTNSGNVTLNNITVNESAFSGTGTLSAITCPTTTLAPEESTVCTATYTATQEDINAGVITNTATAQASYGSVVLLPASSSAAVTATPAAALTLQKTASPTIVNAAGEQVTYSFTVTNTGNVTLSGLAINDVMAAPATPGNLSAITCPDTTLAPGAETTCTATYTVSQADVDNGSINNSATATGSWVNGTVISESSSASVAATPTTALTLQKTASPTTVNAAGEQVTYSFTVMNTGNVTLRGLAINDVIAAPATPDNLSAITCPDTTLAPGAETTCTATYTVSQADLNAGNISNTATASGMTPNSFVVTSAPSTTTVQATAQASSLTLNKSADIQSFSYPGVAITYTYLVTNTGTVVLNNIAVTDSQINMVSCPATALNPGASMACKGTYVTTIKDVQQGGVTNIGTATAAAPNGTTLSVQSALTVEFNPDLIRKKTLSAVRNFLSARTQLILTASPDRYRLIRKLSQQKKACTDTGSFGNIRPTSNGATLNGSISSSQFSINPTKLDLWVEVHGAYYNQNRFENSRHGNFGVLYVGLDYLFMPSIVGGILAQGDVINQNESNHVNNAHGSGWLLGPYVSTKLNSNLYLHTRAGWGESNNKINPLGYYDDSFTTVRSLYNAELVGDFKLKNLLVMPTAGMTYYSENQHHFTNALNVLIPGQTVSLGQLNFGPEFAYQFNTLRCKEIGLRFTIQGLYNFNQSHDSFIDDEFFIPVSRFSGRTKLALDVLFPSGFSLSPMVTYDGIGTNSYNAVQAQIQFSAPFG</sequence>
<dbReference type="PANTHER" id="PTHR34819:SF3">
    <property type="entry name" value="CELL SURFACE PROTEIN"/>
    <property type="match status" value="1"/>
</dbReference>
<feature type="domain" description="Autotransporter" evidence="1">
    <location>
        <begin position="681"/>
        <end position="925"/>
    </location>
</feature>
<dbReference type="InterPro" id="IPR013783">
    <property type="entry name" value="Ig-like_fold"/>
</dbReference>
<keyword evidence="3" id="KW-1185">Reference proteome</keyword>
<dbReference type="Pfam" id="PF24346">
    <property type="entry name" value="DUF7507"/>
    <property type="match status" value="4"/>
</dbReference>
<name>A0A0W0RXL0_LEGBO</name>
<dbReference type="EMBL" id="LNXU01000007">
    <property type="protein sequence ID" value="KTC75920.1"/>
    <property type="molecule type" value="Genomic_DNA"/>
</dbReference>
<dbReference type="AlphaFoldDB" id="A0A0W0RXL0"/>
<dbReference type="InterPro" id="IPR057687">
    <property type="entry name" value="DUF7927"/>
</dbReference>
<dbReference type="STRING" id="447.Lboz_0748"/>
<reference evidence="2 3" key="1">
    <citation type="submission" date="2015-11" db="EMBL/GenBank/DDBJ databases">
        <title>Genomic analysis of 38 Legionella species identifies large and diverse effector repertoires.</title>
        <authorList>
            <person name="Burstein D."/>
            <person name="Amaro F."/>
            <person name="Zusman T."/>
            <person name="Lifshitz Z."/>
            <person name="Cohen O."/>
            <person name="Gilbert J.A."/>
            <person name="Pupko T."/>
            <person name="Shuman H.A."/>
            <person name="Segal G."/>
        </authorList>
    </citation>
    <scope>NUCLEOTIDE SEQUENCE [LARGE SCALE GENOMIC DNA]</scope>
    <source>
        <strain evidence="2 3">WIGA</strain>
    </source>
</reference>
<comment type="caution">
    <text evidence="2">The sequence shown here is derived from an EMBL/GenBank/DDBJ whole genome shotgun (WGS) entry which is preliminary data.</text>
</comment>
<dbReference type="InterPro" id="IPR051172">
    <property type="entry name" value="Chlamydia_OmcB"/>
</dbReference>
<evidence type="ECO:0000313" key="3">
    <source>
        <dbReference type="Proteomes" id="UP000054695"/>
    </source>
</evidence>
<evidence type="ECO:0000313" key="2">
    <source>
        <dbReference type="EMBL" id="KTC75920.1"/>
    </source>
</evidence>
<dbReference type="SUPFAM" id="SSF103515">
    <property type="entry name" value="Autotransporter"/>
    <property type="match status" value="1"/>
</dbReference>
<dbReference type="Gene3D" id="2.60.40.10">
    <property type="entry name" value="Immunoglobulins"/>
    <property type="match status" value="3"/>
</dbReference>
<accession>A0A0W0RXL0</accession>
<dbReference type="PATRIC" id="fig|447.4.peg.805"/>
<protein>
    <submittedName>
        <fullName evidence="2">Autotransporter beta-domain protein</fullName>
    </submittedName>
</protein>
<dbReference type="InterPro" id="IPR005546">
    <property type="entry name" value="Autotransporte_beta"/>
</dbReference>
<dbReference type="PANTHER" id="PTHR34819">
    <property type="entry name" value="LARGE CYSTEINE-RICH PERIPLASMIC PROTEIN OMCB"/>
    <property type="match status" value="1"/>
</dbReference>